<sequence>MLKNLAAAAAVLASVHGHGVSATTEHGMEYSAASWELAARSGHELNDACYPQGTGRYSIPTKELMAPCMAEQLIALSCEQATQALSNVNDEKRMRAYKDCLLGGSYLSDQRGCLECKHAHNMISQRQFNWWIQTWNSAVEAFRSADPPKKSIWDTFLSRAHWGGLPSDRTGAIKPAKPLEEYYTYRPTVQSAGQFSLGEVADDGRKRRSVEEALSVEDTVEEGVKVHLVKEEHGKVISAWVDV</sequence>
<reference evidence="2 3" key="2">
    <citation type="journal article" date="2017" name="Sci. Rep.">
        <title>Ant-infecting Ophiocordyceps genomes reveal a high diversity of potential behavioral manipulation genes and a possible major role for enterotoxins.</title>
        <authorList>
            <person name="de Bekker C."/>
            <person name="Ohm R.A."/>
            <person name="Evans H.C."/>
            <person name="Brachmann A."/>
            <person name="Hughes D.P."/>
        </authorList>
    </citation>
    <scope>NUCLEOTIDE SEQUENCE [LARGE SCALE GENOMIC DNA]</scope>
    <source>
        <strain evidence="2 3">SC16a</strain>
    </source>
</reference>
<feature type="signal peptide" evidence="1">
    <location>
        <begin position="1"/>
        <end position="17"/>
    </location>
</feature>
<feature type="chain" id="PRO_5012315333" evidence="1">
    <location>
        <begin position="18"/>
        <end position="243"/>
    </location>
</feature>
<dbReference type="OrthoDB" id="4939313at2759"/>
<gene>
    <name evidence="2" type="ORF">XA68_15165</name>
</gene>
<organism evidence="2 3">
    <name type="scientific">Ophiocordyceps unilateralis</name>
    <name type="common">Zombie-ant fungus</name>
    <name type="synonym">Torrubia unilateralis</name>
    <dbReference type="NCBI Taxonomy" id="268505"/>
    <lineage>
        <taxon>Eukaryota</taxon>
        <taxon>Fungi</taxon>
        <taxon>Dikarya</taxon>
        <taxon>Ascomycota</taxon>
        <taxon>Pezizomycotina</taxon>
        <taxon>Sordariomycetes</taxon>
        <taxon>Hypocreomycetidae</taxon>
        <taxon>Hypocreales</taxon>
        <taxon>Ophiocordycipitaceae</taxon>
        <taxon>Ophiocordyceps</taxon>
    </lineage>
</organism>
<dbReference type="Proteomes" id="UP000037136">
    <property type="component" value="Unassembled WGS sequence"/>
</dbReference>
<evidence type="ECO:0000313" key="3">
    <source>
        <dbReference type="Proteomes" id="UP000037136"/>
    </source>
</evidence>
<dbReference type="AlphaFoldDB" id="A0A2A9P8N2"/>
<keyword evidence="3" id="KW-1185">Reference proteome</keyword>
<name>A0A2A9P8N2_OPHUN</name>
<reference evidence="2 3" key="1">
    <citation type="journal article" date="2015" name="BMC Genomics">
        <title>Gene expression during zombie ant biting behavior reflects the complexity underlying fungal parasitic behavioral manipulation.</title>
        <authorList>
            <person name="de Bekker C."/>
            <person name="Ohm R.A."/>
            <person name="Loreto R.G."/>
            <person name="Sebastian A."/>
            <person name="Albert I."/>
            <person name="Merrow M."/>
            <person name="Brachmann A."/>
            <person name="Hughes D.P."/>
        </authorList>
    </citation>
    <scope>NUCLEOTIDE SEQUENCE [LARGE SCALE GENOMIC DNA]</scope>
    <source>
        <strain evidence="2 3">SC16a</strain>
    </source>
</reference>
<dbReference type="EMBL" id="LAZP02000419">
    <property type="protein sequence ID" value="PFH57361.1"/>
    <property type="molecule type" value="Genomic_DNA"/>
</dbReference>
<evidence type="ECO:0000256" key="1">
    <source>
        <dbReference type="SAM" id="SignalP"/>
    </source>
</evidence>
<proteinExistence type="predicted"/>
<evidence type="ECO:0000313" key="2">
    <source>
        <dbReference type="EMBL" id="PFH57361.1"/>
    </source>
</evidence>
<comment type="caution">
    <text evidence="2">The sequence shown here is derived from an EMBL/GenBank/DDBJ whole genome shotgun (WGS) entry which is preliminary data.</text>
</comment>
<keyword evidence="1" id="KW-0732">Signal</keyword>
<accession>A0A2A9P8N2</accession>
<protein>
    <submittedName>
        <fullName evidence="2">Uncharacterized protein</fullName>
    </submittedName>
</protein>